<dbReference type="AlphaFoldDB" id="A0A919GNG2"/>
<reference evidence="1" key="1">
    <citation type="journal article" date="2014" name="Int. J. Syst. Evol. Microbiol.">
        <title>Complete genome sequence of Corynebacterium casei LMG S-19264T (=DSM 44701T), isolated from a smear-ripened cheese.</title>
        <authorList>
            <consortium name="US DOE Joint Genome Institute (JGI-PGF)"/>
            <person name="Walter F."/>
            <person name="Albersmeier A."/>
            <person name="Kalinowski J."/>
            <person name="Ruckert C."/>
        </authorList>
    </citation>
    <scope>NUCLEOTIDE SEQUENCE</scope>
    <source>
        <strain evidence="1">CGMCC 4.7403</strain>
    </source>
</reference>
<sequence length="90" mass="9733">MATRPVACFVAVCDLCGTSETNQGYTPHGATEQAVIDIVTEKWGDPTCGWTHTWDGRLVCNTEDDEAHTTAHEEAGKTISSCAMTVTFPR</sequence>
<proteinExistence type="predicted"/>
<accession>A0A919GNG2</accession>
<comment type="caution">
    <text evidence="1">The sequence shown here is derived from an EMBL/GenBank/DDBJ whole genome shotgun (WGS) entry which is preliminary data.</text>
</comment>
<organism evidence="1 2">
    <name type="scientific">Streptomyces capitiformicae</name>
    <dbReference type="NCBI Taxonomy" id="2014920"/>
    <lineage>
        <taxon>Bacteria</taxon>
        <taxon>Bacillati</taxon>
        <taxon>Actinomycetota</taxon>
        <taxon>Actinomycetes</taxon>
        <taxon>Kitasatosporales</taxon>
        <taxon>Streptomycetaceae</taxon>
        <taxon>Streptomyces</taxon>
    </lineage>
</organism>
<protein>
    <submittedName>
        <fullName evidence="1">Uncharacterized protein</fullName>
    </submittedName>
</protein>
<evidence type="ECO:0000313" key="1">
    <source>
        <dbReference type="EMBL" id="GHH87833.1"/>
    </source>
</evidence>
<dbReference type="EMBL" id="BNAT01000009">
    <property type="protein sequence ID" value="GHH87833.1"/>
    <property type="molecule type" value="Genomic_DNA"/>
</dbReference>
<name>A0A919GNG2_9ACTN</name>
<dbReference type="RefSeq" id="WP_189783010.1">
    <property type="nucleotide sequence ID" value="NZ_BNAT01000009.1"/>
</dbReference>
<keyword evidence="2" id="KW-1185">Reference proteome</keyword>
<gene>
    <name evidence="1" type="ORF">GCM10017771_30630</name>
</gene>
<evidence type="ECO:0000313" key="2">
    <source>
        <dbReference type="Proteomes" id="UP000603227"/>
    </source>
</evidence>
<dbReference type="Proteomes" id="UP000603227">
    <property type="component" value="Unassembled WGS sequence"/>
</dbReference>
<reference evidence="1" key="2">
    <citation type="submission" date="2020-09" db="EMBL/GenBank/DDBJ databases">
        <authorList>
            <person name="Sun Q."/>
            <person name="Zhou Y."/>
        </authorList>
    </citation>
    <scope>NUCLEOTIDE SEQUENCE</scope>
    <source>
        <strain evidence="1">CGMCC 4.7403</strain>
    </source>
</reference>